<dbReference type="GO" id="GO:0008887">
    <property type="term" value="F:glycerate kinase activity"/>
    <property type="evidence" value="ECO:0007669"/>
    <property type="project" value="UniProtKB-UniRule"/>
</dbReference>
<dbReference type="Pfam" id="PF02595">
    <property type="entry name" value="Gly_kinase"/>
    <property type="match status" value="1"/>
</dbReference>
<dbReference type="Gene3D" id="3.40.50.10350">
    <property type="entry name" value="Glycerate kinase, domain 1"/>
    <property type="match status" value="1"/>
</dbReference>
<dbReference type="NCBIfam" id="TIGR00045">
    <property type="entry name" value="glycerate kinase"/>
    <property type="match status" value="1"/>
</dbReference>
<evidence type="ECO:0000313" key="6">
    <source>
        <dbReference type="Proteomes" id="UP000036951"/>
    </source>
</evidence>
<dbReference type="InterPro" id="IPR004381">
    <property type="entry name" value="Glycerate_kinase"/>
</dbReference>
<evidence type="ECO:0000256" key="3">
    <source>
        <dbReference type="ARBA" id="ARBA00022777"/>
    </source>
</evidence>
<dbReference type="PANTHER" id="PTHR21599:SF0">
    <property type="entry name" value="GLYCERATE KINASE"/>
    <property type="match status" value="1"/>
</dbReference>
<accession>A0A8E1UQE0</accession>
<evidence type="ECO:0000313" key="5">
    <source>
        <dbReference type="EMBL" id="KOO67834.1"/>
    </source>
</evidence>
<dbReference type="EMBL" id="LFQU01000023">
    <property type="protein sequence ID" value="KOO67834.1"/>
    <property type="molecule type" value="Genomic_DNA"/>
</dbReference>
<gene>
    <name evidence="5" type="ORF">ACU52_11095</name>
</gene>
<dbReference type="AlphaFoldDB" id="A0A8E1UQE0"/>
<keyword evidence="2 4" id="KW-0808">Transferase</keyword>
<dbReference type="InterPro" id="IPR018197">
    <property type="entry name" value="Glycerate_kinase_RE-like"/>
</dbReference>
<dbReference type="OrthoDB" id="9774290at2"/>
<name>A0A8E1UQE0_9BACT</name>
<proteinExistence type="inferred from homology"/>
<reference evidence="5 6" key="1">
    <citation type="submission" date="2015-06" db="EMBL/GenBank/DDBJ databases">
        <title>Prevotella sp. 109, sp. nov., a novel member of the family Prevotellaceae isolated from human faeces.</title>
        <authorList>
            <person name="Shkoporov A.N."/>
            <person name="Chaplin A.V."/>
            <person name="Kafarskaia L.I."/>
            <person name="Efimov B.A."/>
        </authorList>
    </citation>
    <scope>NUCLEOTIDE SEQUENCE [LARGE SCALE GENOMIC DNA]</scope>
    <source>
        <strain evidence="5 6">109</strain>
    </source>
</reference>
<dbReference type="PANTHER" id="PTHR21599">
    <property type="entry name" value="GLYCERATE KINASE"/>
    <property type="match status" value="1"/>
</dbReference>
<dbReference type="RefSeq" id="WP_053398827.1">
    <property type="nucleotide sequence ID" value="NZ_LFQU01000023.1"/>
</dbReference>
<dbReference type="Gene3D" id="3.90.1510.10">
    <property type="entry name" value="Glycerate kinase, domain 2"/>
    <property type="match status" value="1"/>
</dbReference>
<keyword evidence="6" id="KW-1185">Reference proteome</keyword>
<dbReference type="Proteomes" id="UP000036951">
    <property type="component" value="Unassembled WGS sequence"/>
</dbReference>
<evidence type="ECO:0000256" key="2">
    <source>
        <dbReference type="ARBA" id="ARBA00022679"/>
    </source>
</evidence>
<comment type="caution">
    <text evidence="5">The sequence shown here is derived from an EMBL/GenBank/DDBJ whole genome shotgun (WGS) entry which is preliminary data.</text>
</comment>
<sequence>MKYILAIDSFKGCLTSYEAEKAVSEAITDNDNRFQTELIPVSDGGEGMLKAFAGALKADIVTTAVHGPMMRLTEAEYGITADGTAIIETAQACGLTLVDEEERNPMRATSYGAGELIASAFKRGCRKFIVGLGGSATSDAGIGMMMAITDKLAPRGGHFDDIAAELRDGCRFTLASDVTNPLYGPDGAAAVFGPQKGATPDMIKMLDSRAMRFAEISARHFGYDLSDRPGAGAAGGLGYAFMQYLGAEMKAGAELMLSLADFDSRLTEDCCVITGEGHADRQTLMGKMPYHVMKAAKAKGMPTWLIAGKVDDRQALIDAGFTRVAAVTPDDADITEAMKKDNASNNIRNAIRLLLEEASTEKQV</sequence>
<dbReference type="SUPFAM" id="SSF110738">
    <property type="entry name" value="Glycerate kinase I"/>
    <property type="match status" value="1"/>
</dbReference>
<organism evidence="5 6">
    <name type="scientific">Xylanibacter rarus</name>
    <dbReference type="NCBI Taxonomy" id="1676614"/>
    <lineage>
        <taxon>Bacteria</taxon>
        <taxon>Pseudomonadati</taxon>
        <taxon>Bacteroidota</taxon>
        <taxon>Bacteroidia</taxon>
        <taxon>Bacteroidales</taxon>
        <taxon>Prevotellaceae</taxon>
        <taxon>Xylanibacter</taxon>
    </lineage>
</organism>
<evidence type="ECO:0000256" key="1">
    <source>
        <dbReference type="ARBA" id="ARBA00006284"/>
    </source>
</evidence>
<dbReference type="GO" id="GO:0031388">
    <property type="term" value="P:organic acid phosphorylation"/>
    <property type="evidence" value="ECO:0007669"/>
    <property type="project" value="UniProtKB-UniRule"/>
</dbReference>
<dbReference type="PIRSF" id="PIRSF006078">
    <property type="entry name" value="GlxK"/>
    <property type="match status" value="1"/>
</dbReference>
<dbReference type="InterPro" id="IPR018193">
    <property type="entry name" value="Glyc_kinase_flavodox-like_fold"/>
</dbReference>
<comment type="similarity">
    <text evidence="1 4">Belongs to the glycerate kinase type-1 family.</text>
</comment>
<keyword evidence="3 4" id="KW-0418">Kinase</keyword>
<evidence type="ECO:0000256" key="4">
    <source>
        <dbReference type="PIRNR" id="PIRNR006078"/>
    </source>
</evidence>
<dbReference type="InterPro" id="IPR036129">
    <property type="entry name" value="Glycerate_kinase_sf"/>
</dbReference>
<protein>
    <submittedName>
        <fullName evidence="5">Glycerate kinase</fullName>
    </submittedName>
</protein>